<dbReference type="GO" id="GO:0008610">
    <property type="term" value="P:lipid biosynthetic process"/>
    <property type="evidence" value="ECO:0007669"/>
    <property type="project" value="InterPro"/>
</dbReference>
<dbReference type="PANTHER" id="PTHR11863">
    <property type="entry name" value="STEROL DESATURASE"/>
    <property type="match status" value="1"/>
</dbReference>
<feature type="chain" id="PRO_5044235479" description="Fatty acid hydroxylase domain-containing protein" evidence="6">
    <location>
        <begin position="29"/>
        <end position="348"/>
    </location>
</feature>
<dbReference type="AlphaFoldDB" id="A0AB34K023"/>
<keyword evidence="2 5" id="KW-0812">Transmembrane</keyword>
<dbReference type="InterPro" id="IPR050307">
    <property type="entry name" value="Sterol_Desaturase_Related"/>
</dbReference>
<feature type="transmembrane region" description="Helical" evidence="5">
    <location>
        <begin position="39"/>
        <end position="58"/>
    </location>
</feature>
<evidence type="ECO:0000313" key="9">
    <source>
        <dbReference type="Proteomes" id="UP001515480"/>
    </source>
</evidence>
<reference evidence="8 9" key="1">
    <citation type="journal article" date="2024" name="Science">
        <title>Giant polyketide synthase enzymes in the biosynthesis of giant marine polyether toxins.</title>
        <authorList>
            <person name="Fallon T.R."/>
            <person name="Shende V.V."/>
            <person name="Wierzbicki I.H."/>
            <person name="Pendleton A.L."/>
            <person name="Watervoot N.F."/>
            <person name="Auber R.P."/>
            <person name="Gonzalez D.J."/>
            <person name="Wisecaver J.H."/>
            <person name="Moore B.S."/>
        </authorList>
    </citation>
    <scope>NUCLEOTIDE SEQUENCE [LARGE SCALE GENOMIC DNA]</scope>
    <source>
        <strain evidence="8 9">12B1</strain>
    </source>
</reference>
<accession>A0AB34K023</accession>
<dbReference type="InterPro" id="IPR006694">
    <property type="entry name" value="Fatty_acid_hydroxylase"/>
</dbReference>
<keyword evidence="4 5" id="KW-0472">Membrane</keyword>
<feature type="transmembrane region" description="Helical" evidence="5">
    <location>
        <begin position="201"/>
        <end position="224"/>
    </location>
</feature>
<dbReference type="GO" id="GO:0016020">
    <property type="term" value="C:membrane"/>
    <property type="evidence" value="ECO:0007669"/>
    <property type="project" value="UniProtKB-SubCell"/>
</dbReference>
<dbReference type="EMBL" id="JBGBPQ010000002">
    <property type="protein sequence ID" value="KAL1527838.1"/>
    <property type="molecule type" value="Genomic_DNA"/>
</dbReference>
<evidence type="ECO:0000256" key="4">
    <source>
        <dbReference type="ARBA" id="ARBA00023136"/>
    </source>
</evidence>
<evidence type="ECO:0000256" key="6">
    <source>
        <dbReference type="SAM" id="SignalP"/>
    </source>
</evidence>
<gene>
    <name evidence="8" type="ORF">AB1Y20_009218</name>
</gene>
<keyword evidence="6" id="KW-0732">Signal</keyword>
<feature type="transmembrane region" description="Helical" evidence="5">
    <location>
        <begin position="79"/>
        <end position="99"/>
    </location>
</feature>
<dbReference type="Pfam" id="PF04116">
    <property type="entry name" value="FA_hydroxylase"/>
    <property type="match status" value="1"/>
</dbReference>
<protein>
    <recommendedName>
        <fullName evidence="7">Fatty acid hydroxylase domain-containing protein</fullName>
    </recommendedName>
</protein>
<dbReference type="GO" id="GO:0016491">
    <property type="term" value="F:oxidoreductase activity"/>
    <property type="evidence" value="ECO:0007669"/>
    <property type="project" value="InterPro"/>
</dbReference>
<comment type="subcellular location">
    <subcellularLocation>
        <location evidence="1">Membrane</location>
    </subcellularLocation>
</comment>
<evidence type="ECO:0000313" key="8">
    <source>
        <dbReference type="EMBL" id="KAL1527838.1"/>
    </source>
</evidence>
<feature type="domain" description="Fatty acid hydroxylase" evidence="7">
    <location>
        <begin position="213"/>
        <end position="335"/>
    </location>
</feature>
<feature type="transmembrane region" description="Helical" evidence="5">
    <location>
        <begin position="105"/>
        <end position="126"/>
    </location>
</feature>
<evidence type="ECO:0000256" key="1">
    <source>
        <dbReference type="ARBA" id="ARBA00004370"/>
    </source>
</evidence>
<evidence type="ECO:0000256" key="5">
    <source>
        <dbReference type="SAM" id="Phobius"/>
    </source>
</evidence>
<evidence type="ECO:0000256" key="2">
    <source>
        <dbReference type="ARBA" id="ARBA00022692"/>
    </source>
</evidence>
<feature type="signal peptide" evidence="6">
    <location>
        <begin position="1"/>
        <end position="28"/>
    </location>
</feature>
<dbReference type="GO" id="GO:0005506">
    <property type="term" value="F:iron ion binding"/>
    <property type="evidence" value="ECO:0007669"/>
    <property type="project" value="InterPro"/>
</dbReference>
<feature type="transmembrane region" description="Helical" evidence="5">
    <location>
        <begin position="172"/>
        <end position="189"/>
    </location>
</feature>
<name>A0AB34K023_PRYPA</name>
<dbReference type="Proteomes" id="UP001515480">
    <property type="component" value="Unassembled WGS sequence"/>
</dbReference>
<organism evidence="8 9">
    <name type="scientific">Prymnesium parvum</name>
    <name type="common">Toxic golden alga</name>
    <dbReference type="NCBI Taxonomy" id="97485"/>
    <lineage>
        <taxon>Eukaryota</taxon>
        <taxon>Haptista</taxon>
        <taxon>Haptophyta</taxon>
        <taxon>Prymnesiophyceae</taxon>
        <taxon>Prymnesiales</taxon>
        <taxon>Prymnesiaceae</taxon>
        <taxon>Prymnesium</taxon>
    </lineage>
</organism>
<evidence type="ECO:0000259" key="7">
    <source>
        <dbReference type="Pfam" id="PF04116"/>
    </source>
</evidence>
<keyword evidence="9" id="KW-1185">Reference proteome</keyword>
<sequence length="348" mass="38492">MLVYSSHAVYCALLLLLTACVELQAAAAAAPPDAWLARVFLRSLTAWSLVHLLLAVYFDLSGTKYSQRSDTPRAADLGAAIAFALALAANIGACTAVLAVQRIVFGFSLQAEVGAATALLLLYHAANIRYNVNSFSRLEKFWVSKGLNLSAHQKWSFALCNLGLTFRLYKRVLLYILSSLVWPTVPVLGDLYPSWRHPAAWAFLLVLLLTPVTLAFSFVQYHLVHAWLHSSSFLYRTVHKVHHLARYPIPSDSGTISPLEFALTEITVPKTIAPFWAWLPGEFFVGIQHRNDHTFELGVSELKEGKADGSAWHMLHHSKNVGNFSFKIIDNLFGTAIDTSKVSPFVLG</sequence>
<proteinExistence type="predicted"/>
<evidence type="ECO:0000256" key="3">
    <source>
        <dbReference type="ARBA" id="ARBA00022989"/>
    </source>
</evidence>
<comment type="caution">
    <text evidence="8">The sequence shown here is derived from an EMBL/GenBank/DDBJ whole genome shotgun (WGS) entry which is preliminary data.</text>
</comment>
<keyword evidence="3 5" id="KW-1133">Transmembrane helix</keyword>